<dbReference type="PROSITE" id="PS50234">
    <property type="entry name" value="VWFA"/>
    <property type="match status" value="1"/>
</dbReference>
<evidence type="ECO:0000259" key="3">
    <source>
        <dbReference type="PROSITE" id="PS50234"/>
    </source>
</evidence>
<dbReference type="Gene3D" id="3.40.50.410">
    <property type="entry name" value="von Willebrand factor, type A domain"/>
    <property type="match status" value="1"/>
</dbReference>
<feature type="chain" id="PRO_5020207909" evidence="2">
    <location>
        <begin position="23"/>
        <end position="446"/>
    </location>
</feature>
<reference evidence="4 5" key="1">
    <citation type="submission" date="2019-01" db="EMBL/GenBank/DDBJ databases">
        <title>Lacunisphaera sp. strain TWA-58.</title>
        <authorList>
            <person name="Chen W.-M."/>
        </authorList>
    </citation>
    <scope>NUCLEOTIDE SEQUENCE [LARGE SCALE GENOMIC DNA]</scope>
    <source>
        <strain evidence="4 5">TWA-58</strain>
    </source>
</reference>
<keyword evidence="2" id="KW-0732">Signal</keyword>
<evidence type="ECO:0000313" key="4">
    <source>
        <dbReference type="EMBL" id="RXK55567.1"/>
    </source>
</evidence>
<name>A0A4Q1C988_9BACT</name>
<dbReference type="SUPFAM" id="SSF53300">
    <property type="entry name" value="vWA-like"/>
    <property type="match status" value="1"/>
</dbReference>
<dbReference type="EMBL" id="SDHX01000001">
    <property type="protein sequence ID" value="RXK55567.1"/>
    <property type="molecule type" value="Genomic_DNA"/>
</dbReference>
<evidence type="ECO:0000313" key="5">
    <source>
        <dbReference type="Proteomes" id="UP000290218"/>
    </source>
</evidence>
<sequence>MKTFIPHLLFAVALTGATLLSAKQAAQPVRVTVDLDRTVLPANEANRSVVKIGLDCLRPPGREARPPVNLALVIDRSGSMSGDKIDRAREAALELVSRLGPDDIVSLIAYDSGVETLVPAQRVREARELESAIRGLEARGNTALHGGVVRAAAEVRRHLGEGRHVPRIILLSDGQANVDPSSPDELGRLGASLVKEGISVTTIGLGLGFNEDLMTRLAERSDGNTYFVENSDDLPRIFAAELGDVLNVVARRVVIEINFPAGVRPLHFVGRDGSIRGQKAELTLNQLYGGQQKFALVEVEIEASSAGAEREIAQASVRYEDAVNQRPATATAASRVKFSGDAKVVVASANHQVQTDYAANVMALAKDKAVELVDAGRRDEAAKVLRQQAAELQAVGETYSNRAVSSLAATAAPEADRVAREGLSNAERKTYRNDAASTRNQQATKP</sequence>
<feature type="signal peptide" evidence="2">
    <location>
        <begin position="1"/>
        <end position="22"/>
    </location>
</feature>
<dbReference type="RefSeq" id="WP_129046932.1">
    <property type="nucleotide sequence ID" value="NZ_SDHX01000001.1"/>
</dbReference>
<feature type="region of interest" description="Disordered" evidence="1">
    <location>
        <begin position="408"/>
        <end position="446"/>
    </location>
</feature>
<proteinExistence type="predicted"/>
<dbReference type="PANTHER" id="PTHR10579">
    <property type="entry name" value="CALCIUM-ACTIVATED CHLORIDE CHANNEL REGULATOR"/>
    <property type="match status" value="1"/>
</dbReference>
<evidence type="ECO:0000256" key="2">
    <source>
        <dbReference type="SAM" id="SignalP"/>
    </source>
</evidence>
<feature type="domain" description="VWFA" evidence="3">
    <location>
        <begin position="69"/>
        <end position="242"/>
    </location>
</feature>
<feature type="compositionally biased region" description="Polar residues" evidence="1">
    <location>
        <begin position="435"/>
        <end position="446"/>
    </location>
</feature>
<dbReference type="PANTHER" id="PTHR10579:SF43">
    <property type="entry name" value="ZINC FINGER (C3HC4-TYPE RING FINGER) FAMILY PROTEIN"/>
    <property type="match status" value="1"/>
</dbReference>
<dbReference type="OrthoDB" id="9781333at2"/>
<dbReference type="InterPro" id="IPR002035">
    <property type="entry name" value="VWF_A"/>
</dbReference>
<dbReference type="InterPro" id="IPR051266">
    <property type="entry name" value="CLCR"/>
</dbReference>
<evidence type="ECO:0000256" key="1">
    <source>
        <dbReference type="SAM" id="MobiDB-lite"/>
    </source>
</evidence>
<comment type="caution">
    <text evidence="4">The sequence shown here is derived from an EMBL/GenBank/DDBJ whole genome shotgun (WGS) entry which is preliminary data.</text>
</comment>
<keyword evidence="5" id="KW-1185">Reference proteome</keyword>
<dbReference type="Proteomes" id="UP000290218">
    <property type="component" value="Unassembled WGS sequence"/>
</dbReference>
<gene>
    <name evidence="4" type="ORF">ESB00_06655</name>
</gene>
<dbReference type="SMART" id="SM00327">
    <property type="entry name" value="VWA"/>
    <property type="match status" value="1"/>
</dbReference>
<feature type="compositionally biased region" description="Basic and acidic residues" evidence="1">
    <location>
        <begin position="414"/>
        <end position="432"/>
    </location>
</feature>
<organism evidence="4 5">
    <name type="scientific">Oleiharenicola lentus</name>
    <dbReference type="NCBI Taxonomy" id="2508720"/>
    <lineage>
        <taxon>Bacteria</taxon>
        <taxon>Pseudomonadati</taxon>
        <taxon>Verrucomicrobiota</taxon>
        <taxon>Opitutia</taxon>
        <taxon>Opitutales</taxon>
        <taxon>Opitutaceae</taxon>
        <taxon>Oleiharenicola</taxon>
    </lineage>
</organism>
<dbReference type="InterPro" id="IPR036465">
    <property type="entry name" value="vWFA_dom_sf"/>
</dbReference>
<dbReference type="Pfam" id="PF00092">
    <property type="entry name" value="VWA"/>
    <property type="match status" value="1"/>
</dbReference>
<protein>
    <submittedName>
        <fullName evidence="4">VWA domain-containing protein</fullName>
    </submittedName>
</protein>
<dbReference type="AlphaFoldDB" id="A0A4Q1C988"/>
<accession>A0A4Q1C988</accession>